<feature type="domain" description="Nudix hydrolase" evidence="1">
    <location>
        <begin position="4"/>
        <end position="136"/>
    </location>
</feature>
<evidence type="ECO:0000313" key="2">
    <source>
        <dbReference type="EMBL" id="SOY30727.1"/>
    </source>
</evidence>
<dbReference type="EMBL" id="OFSM01000018">
    <property type="protein sequence ID" value="SOY30727.1"/>
    <property type="molecule type" value="Genomic_DNA"/>
</dbReference>
<evidence type="ECO:0000313" key="3">
    <source>
        <dbReference type="Proteomes" id="UP000236311"/>
    </source>
</evidence>
<dbReference type="Pfam" id="PF00293">
    <property type="entry name" value="NUDIX"/>
    <property type="match status" value="1"/>
</dbReference>
<keyword evidence="3" id="KW-1185">Reference proteome</keyword>
<gene>
    <name evidence="2" type="ORF">AMURIS_03458</name>
</gene>
<dbReference type="Gene3D" id="3.90.79.10">
    <property type="entry name" value="Nucleoside Triphosphate Pyrophosphohydrolase"/>
    <property type="match status" value="1"/>
</dbReference>
<accession>A0A2K4ZJR1</accession>
<dbReference type="Proteomes" id="UP000236311">
    <property type="component" value="Unassembled WGS sequence"/>
</dbReference>
<dbReference type="RefSeq" id="WP_103240733.1">
    <property type="nucleotide sequence ID" value="NZ_JANJZD010000018.1"/>
</dbReference>
<protein>
    <submittedName>
        <fullName evidence="2">NUDIX domain protein</fullName>
    </submittedName>
</protein>
<dbReference type="PROSITE" id="PS51462">
    <property type="entry name" value="NUDIX"/>
    <property type="match status" value="1"/>
</dbReference>
<dbReference type="SUPFAM" id="SSF55811">
    <property type="entry name" value="Nudix"/>
    <property type="match status" value="1"/>
</dbReference>
<dbReference type="InterPro" id="IPR015797">
    <property type="entry name" value="NUDIX_hydrolase-like_dom_sf"/>
</dbReference>
<dbReference type="InterPro" id="IPR000086">
    <property type="entry name" value="NUDIX_hydrolase_dom"/>
</dbReference>
<reference evidence="2 3" key="1">
    <citation type="submission" date="2018-01" db="EMBL/GenBank/DDBJ databases">
        <authorList>
            <person name="Gaut B.S."/>
            <person name="Morton B.R."/>
            <person name="Clegg M.T."/>
            <person name="Duvall M.R."/>
        </authorList>
    </citation>
    <scope>NUCLEOTIDE SEQUENCE [LARGE SCALE GENOMIC DNA]</scope>
    <source>
        <strain evidence="2">GP69</strain>
    </source>
</reference>
<sequence>MDEKLRNMTSLYITKGDEMLLLFRQGGSVVSDTWVGSAGGHFEENELNDPGACVLRELNEELGISENGIRNLLLRYVTLRRVKGEIRQNYYFFAELDSEIGDHIVSTEGISRWFTLSELSALEMPYTAKFVIDHYLKIGRRTNDMYVGVADGEGVNFTKLSEYE</sequence>
<evidence type="ECO:0000259" key="1">
    <source>
        <dbReference type="PROSITE" id="PS51462"/>
    </source>
</evidence>
<name>A0A2K4ZJR1_9FIRM</name>
<organism evidence="2 3">
    <name type="scientific">Acetatifactor muris</name>
    <dbReference type="NCBI Taxonomy" id="879566"/>
    <lineage>
        <taxon>Bacteria</taxon>
        <taxon>Bacillati</taxon>
        <taxon>Bacillota</taxon>
        <taxon>Clostridia</taxon>
        <taxon>Lachnospirales</taxon>
        <taxon>Lachnospiraceae</taxon>
        <taxon>Acetatifactor</taxon>
    </lineage>
</organism>
<proteinExistence type="predicted"/>
<dbReference type="AlphaFoldDB" id="A0A2K4ZJR1"/>
<dbReference type="OrthoDB" id="9804563at2"/>